<keyword evidence="5" id="KW-0804">Transcription</keyword>
<dbReference type="InterPro" id="IPR001680">
    <property type="entry name" value="WD40_rpt"/>
</dbReference>
<feature type="repeat" description="WD" evidence="6">
    <location>
        <begin position="116"/>
        <end position="158"/>
    </location>
</feature>
<evidence type="ECO:0000256" key="3">
    <source>
        <dbReference type="ARBA" id="ARBA00022737"/>
    </source>
</evidence>
<dbReference type="InterPro" id="IPR036322">
    <property type="entry name" value="WD40_repeat_dom_sf"/>
</dbReference>
<feature type="region of interest" description="Disordered" evidence="7">
    <location>
        <begin position="374"/>
        <end position="401"/>
    </location>
</feature>
<evidence type="ECO:0000256" key="4">
    <source>
        <dbReference type="ARBA" id="ARBA00023015"/>
    </source>
</evidence>
<protein>
    <submittedName>
        <fullName evidence="8">Uncharacterized protein</fullName>
    </submittedName>
</protein>
<feature type="region of interest" description="Disordered" evidence="7">
    <location>
        <begin position="325"/>
        <end position="344"/>
    </location>
</feature>
<dbReference type="SMART" id="SM00320">
    <property type="entry name" value="WD40"/>
    <property type="match status" value="5"/>
</dbReference>
<evidence type="ECO:0000256" key="2">
    <source>
        <dbReference type="ARBA" id="ARBA00022574"/>
    </source>
</evidence>
<evidence type="ECO:0000256" key="5">
    <source>
        <dbReference type="ARBA" id="ARBA00023163"/>
    </source>
</evidence>
<reference evidence="9" key="4">
    <citation type="submission" date="2018-11" db="EMBL/GenBank/DDBJ databases">
        <title>Characterization of plant carbon substrate utilization by Auxenochlorella protothecoides.</title>
        <authorList>
            <person name="Vogler B.W."/>
            <person name="Starkenburg S.R."/>
            <person name="Sudasinghe N."/>
            <person name="Schambach J.Y."/>
            <person name="Rollin J.A."/>
            <person name="Pattathil S."/>
            <person name="Barry A.N."/>
        </authorList>
    </citation>
    <scope>NUCLEOTIDE SEQUENCE [LARGE SCALE GENOMIC DNA]</scope>
    <source>
        <strain evidence="9">UTEX 25</strain>
    </source>
</reference>
<keyword evidence="4" id="KW-0805">Transcription regulation</keyword>
<dbReference type="InterPro" id="IPR015943">
    <property type="entry name" value="WD40/YVTN_repeat-like_dom_sf"/>
</dbReference>
<evidence type="ECO:0000256" key="6">
    <source>
        <dbReference type="PROSITE-ProRule" id="PRU00221"/>
    </source>
</evidence>
<proteinExistence type="inferred from homology"/>
<reference evidence="8" key="1">
    <citation type="submission" date="2015-08" db="EMBL/GenBank/DDBJ databases">
        <authorList>
            <person name="Babu N.S."/>
            <person name="Beckwith C.J."/>
            <person name="Beseler K.G."/>
            <person name="Brison A."/>
            <person name="Carone J.V."/>
            <person name="Caskin T.P."/>
            <person name="Diamond M."/>
            <person name="Durham M.E."/>
            <person name="Foxe J.M."/>
            <person name="Go M."/>
            <person name="Henderson B.A."/>
            <person name="Jones I.B."/>
            <person name="McGettigan J.A."/>
            <person name="Micheletti S.J."/>
            <person name="Nasrallah M.E."/>
            <person name="Ortiz D."/>
            <person name="Piller C.R."/>
            <person name="Privatt S.R."/>
            <person name="Schneider S.L."/>
            <person name="Sharp S."/>
            <person name="Smith T.C."/>
            <person name="Stanton J.D."/>
            <person name="Ullery H.E."/>
            <person name="Wilson R.J."/>
            <person name="Serrano M.G."/>
            <person name="Buck G."/>
            <person name="Lee V."/>
            <person name="Wang Y."/>
            <person name="Carvalho R."/>
            <person name="Voegtly L."/>
            <person name="Shi R."/>
            <person name="Duckworth R."/>
            <person name="Johnson A."/>
            <person name="Loviza R."/>
            <person name="Walstead R."/>
            <person name="Shah Z."/>
            <person name="Kiflezghi M."/>
            <person name="Wade K."/>
            <person name="Ball S.L."/>
            <person name="Bradley K.W."/>
            <person name="Asai D.J."/>
            <person name="Bowman C.A."/>
            <person name="Russell D.A."/>
            <person name="Pope W.H."/>
            <person name="Jacobs-Sera D."/>
            <person name="Hendrix R.W."/>
            <person name="Hatfull G.F."/>
        </authorList>
    </citation>
    <scope>NUCLEOTIDE SEQUENCE</scope>
</reference>
<dbReference type="Proteomes" id="UP000279271">
    <property type="component" value="Unassembled WGS sequence"/>
</dbReference>
<reference evidence="10" key="2">
    <citation type="journal article" date="2018" name="Algal Res.">
        <title>Characterization of plant carbon substrate utilization by Auxenochlorella protothecoides.</title>
        <authorList>
            <person name="Vogler B.W."/>
            <person name="Starkenburg S.R."/>
            <person name="Sudasinghe N."/>
            <person name="Schambach J.Y."/>
            <person name="Rollin J.A."/>
            <person name="Pattathil S."/>
            <person name="Barry A.N."/>
        </authorList>
    </citation>
    <scope>NUCLEOTIDE SEQUENCE [LARGE SCALE GENOMIC DNA]</scope>
    <source>
        <strain evidence="10">UTEX 25</strain>
    </source>
</reference>
<dbReference type="AlphaFoldDB" id="A0A1D1ZUN2"/>
<dbReference type="Gene3D" id="2.130.10.10">
    <property type="entry name" value="YVTN repeat-like/Quinoprotein amine dehydrogenase"/>
    <property type="match status" value="1"/>
</dbReference>
<dbReference type="PROSITE" id="PS50082">
    <property type="entry name" value="WD_REPEATS_2"/>
    <property type="match status" value="1"/>
</dbReference>
<dbReference type="InterPro" id="IPR051243">
    <property type="entry name" value="PcG_WD-repeat"/>
</dbReference>
<gene>
    <name evidence="9" type="ORF">APUTEX25_001580</name>
    <name evidence="8" type="ORF">g.22581</name>
</gene>
<dbReference type="SUPFAM" id="SSF50978">
    <property type="entry name" value="WD40 repeat-like"/>
    <property type="match status" value="1"/>
</dbReference>
<evidence type="ECO:0000256" key="1">
    <source>
        <dbReference type="ARBA" id="ARBA00008075"/>
    </source>
</evidence>
<accession>A0A1D1ZUN2</accession>
<evidence type="ECO:0000313" key="10">
    <source>
        <dbReference type="Proteomes" id="UP000279271"/>
    </source>
</evidence>
<organism evidence="8">
    <name type="scientific">Auxenochlorella protothecoides</name>
    <name type="common">Green microalga</name>
    <name type="synonym">Chlorella protothecoides</name>
    <dbReference type="NCBI Taxonomy" id="3075"/>
    <lineage>
        <taxon>Eukaryota</taxon>
        <taxon>Viridiplantae</taxon>
        <taxon>Chlorophyta</taxon>
        <taxon>core chlorophytes</taxon>
        <taxon>Trebouxiophyceae</taxon>
        <taxon>Chlorellales</taxon>
        <taxon>Chlorellaceae</taxon>
        <taxon>Auxenochlorella</taxon>
    </lineage>
</organism>
<dbReference type="EMBL" id="QOKY01000213">
    <property type="protein sequence ID" value="RMZ52190.1"/>
    <property type="molecule type" value="Genomic_DNA"/>
</dbReference>
<dbReference type="PRINTS" id="PR00320">
    <property type="entry name" value="GPROTEINBRPT"/>
</dbReference>
<dbReference type="PROSITE" id="PS50294">
    <property type="entry name" value="WD_REPEATS_REGION"/>
    <property type="match status" value="1"/>
</dbReference>
<keyword evidence="2 6" id="KW-0853">WD repeat</keyword>
<dbReference type="PANTHER" id="PTHR10253">
    <property type="entry name" value="POLYCOMB PROTEIN"/>
    <property type="match status" value="1"/>
</dbReference>
<evidence type="ECO:0000256" key="7">
    <source>
        <dbReference type="SAM" id="MobiDB-lite"/>
    </source>
</evidence>
<comment type="similarity">
    <text evidence="1">Belongs to the WD repeat ESC family.</text>
</comment>
<sequence>MEEVESQDDTWEYKNLAWYQEQQTHSLFCVRFNHLDPHLSNVFATVGAARATVYRCGPGNIVHILQAFKDQHEDEEYYVCEWSQHPATKEPWLLVAGKHGVLNVVNCMSGQLEASLCGHGSAINDIAVHPFHPHIVATASKDHTIRVWNLHVGRPVLICQGDGSHVNEILSLDWRVVGKEWTLVSAGMDSCVKIWDFSPHLPLITDSEDWTDPEAAYPVRLVTFPIFTAQVHGGLQYVDCVRWVGDLVLSKSVDNKALLWRADLASHNPRGIEDGRFTVVQTLKLEVCDRVWWLRFGLDGRCARLAIGTRKGNTLLYDLEGGVDEGSPRERLTPPPRPRASGRGLPLVRQAALSTCATWVASAHDDGLLAVYVRKDGPRGPGRPRVHSRDGPRGSRAGASE</sequence>
<dbReference type="EMBL" id="GDKF01007958">
    <property type="protein sequence ID" value="JAT70664.1"/>
    <property type="molecule type" value="Transcribed_RNA"/>
</dbReference>
<reference evidence="9" key="3">
    <citation type="submission" date="2018-10" db="EMBL/GenBank/DDBJ databases">
        <authorList>
            <person name="Hovde B."/>
            <person name="Zhang X."/>
        </authorList>
    </citation>
    <scope>NUCLEOTIDE SEQUENCE [LARGE SCALE GENOMIC DNA]</scope>
    <source>
        <strain evidence="9">UTEX 25</strain>
    </source>
</reference>
<evidence type="ECO:0000313" key="9">
    <source>
        <dbReference type="EMBL" id="RMZ52190.1"/>
    </source>
</evidence>
<keyword evidence="3" id="KW-0677">Repeat</keyword>
<dbReference type="InterPro" id="IPR020472">
    <property type="entry name" value="WD40_PAC1"/>
</dbReference>
<evidence type="ECO:0000313" key="8">
    <source>
        <dbReference type="EMBL" id="JAT70664.1"/>
    </source>
</evidence>
<dbReference type="PROSITE" id="PS00678">
    <property type="entry name" value="WD_REPEATS_1"/>
    <property type="match status" value="2"/>
</dbReference>
<dbReference type="Pfam" id="PF00400">
    <property type="entry name" value="WD40"/>
    <property type="match status" value="2"/>
</dbReference>
<dbReference type="InterPro" id="IPR019775">
    <property type="entry name" value="WD40_repeat_CS"/>
</dbReference>
<name>A0A1D1ZUN2_AUXPR</name>